<comment type="caution">
    <text evidence="4">The sequence shown here is derived from an EMBL/GenBank/DDBJ whole genome shotgun (WGS) entry which is preliminary data.</text>
</comment>
<proteinExistence type="predicted"/>
<organism evidence="4 5">
    <name type="scientific">Hanstruepera neustonica</name>
    <dbReference type="NCBI Taxonomy" id="1445657"/>
    <lineage>
        <taxon>Bacteria</taxon>
        <taxon>Pseudomonadati</taxon>
        <taxon>Bacteroidota</taxon>
        <taxon>Flavobacteriia</taxon>
        <taxon>Flavobacteriales</taxon>
        <taxon>Flavobacteriaceae</taxon>
        <taxon>Hanstruepera</taxon>
    </lineage>
</organism>
<keyword evidence="1 2" id="KW-0732">Signal</keyword>
<dbReference type="RefSeq" id="WP_103051817.1">
    <property type="nucleotide sequence ID" value="NZ_POWF01000003.1"/>
</dbReference>
<feature type="chain" id="PRO_5014395730" description="Secretion system C-terminal sorting domain-containing protein" evidence="2">
    <location>
        <begin position="20"/>
        <end position="1182"/>
    </location>
</feature>
<name>A0A2K1DZ59_9FLAO</name>
<evidence type="ECO:0000256" key="1">
    <source>
        <dbReference type="ARBA" id="ARBA00022729"/>
    </source>
</evidence>
<dbReference type="InterPro" id="IPR026444">
    <property type="entry name" value="Secre_tail"/>
</dbReference>
<dbReference type="AlphaFoldDB" id="A0A2K1DZ59"/>
<feature type="domain" description="Secretion system C-terminal sorting" evidence="3">
    <location>
        <begin position="1125"/>
        <end position="1181"/>
    </location>
</feature>
<evidence type="ECO:0000259" key="3">
    <source>
        <dbReference type="Pfam" id="PF18962"/>
    </source>
</evidence>
<reference evidence="4 5" key="1">
    <citation type="submission" date="2018-01" db="EMBL/GenBank/DDBJ databases">
        <title>The draft genome of Hanstruepera neustonica JCM19743.</title>
        <authorList>
            <person name="He R.-H."/>
            <person name="Du Z.-J."/>
        </authorList>
    </citation>
    <scope>NUCLEOTIDE SEQUENCE [LARGE SCALE GENOMIC DNA]</scope>
    <source>
        <strain evidence="4 5">JCM19743</strain>
    </source>
</reference>
<feature type="signal peptide" evidence="2">
    <location>
        <begin position="1"/>
        <end position="19"/>
    </location>
</feature>
<evidence type="ECO:0000313" key="4">
    <source>
        <dbReference type="EMBL" id="PNQ73294.1"/>
    </source>
</evidence>
<gene>
    <name evidence="4" type="ORF">C1T31_07175</name>
</gene>
<dbReference type="OrthoDB" id="975384at2"/>
<dbReference type="NCBIfam" id="TIGR04183">
    <property type="entry name" value="Por_Secre_tail"/>
    <property type="match status" value="1"/>
</dbReference>
<evidence type="ECO:0000256" key="2">
    <source>
        <dbReference type="SAM" id="SignalP"/>
    </source>
</evidence>
<dbReference type="Pfam" id="PF18962">
    <property type="entry name" value="Por_Secre_tail"/>
    <property type="match status" value="1"/>
</dbReference>
<sequence length="1182" mass="125787">MKKIYLLISFLSMISLSYAQSPIVTVDRANVFGTTISGNSPLITSTGLTRGAGINRRSGADLFNSRDWDASSLAEAIINDEYVEWTVTSNENFDIEVTEIDLRVRGNSNGPDFWQILYSADGFATTGTPIGSPTTVPLTATDYNLNGLSINGSDETITFRLYAWGPSVGSGWFRFEDNAAWADFGISLPGLRLVGNITPTTSNSIESNIVRSTTFDEPDNILYLNYNATSGLTTSNAIKVGEFIIQDGGDDLNDSDAVGTILTDIEFTVSNPNSIAALAVFDGTTNLGEGVQSGATFIVSSLSGGSGITANDDAAKSFDLYATFTNTVIDNEQLVFSINSATADGVSGSTFVDLNAGGAQTSTDGDNNRMEVVATSIAFGTQPVNAYLAETMTPFPTVITVDSNDNHDLDASGSITVDSTGDLSGAPINYTIVNGTASLDSLIFNLQESDISLLAISSGSLGFALSDTFNVLGPLICIAVQDFDGSTPEWTYSNDVPFFDNGWSVDGYYGPIDVSNISPLDYPTFSGNILGENDLQDEGGIGTSGFANLIFSEIDISSYENVNLSFDWQVIGYNANPDDAQYELFYDGVSQGVVILHDGNNAETDNQGTVNIVIPSSVATVSLIVSVRNNGETGFSGFDNFKLTTEFTGLIYTNSAWTPYPPSDITGSDNAYVKDGNYILGSDIALNNLIVEDGATVSVAAGQSITLNNNLANSGSVLLNSVSTSYSSLIVENKSLGNVTYSRHVNTNAASGGNDLISAPVTGETFGVFAANNSNIVSNPSNTTEKLFGPFDKTVGLYLTYDTNIPAESAVILDPGVGYRAASTDGLNFDFNGIVNTNNIDVAIVTAGPNNPEWNLIGNPYPSYISLSEFLAVNNAAFAPISSGVYGYDGDASDGWEIWNQAYSDANPGALITPGQGFLVAAATANEIVSFTTNMRSVGTTDDFIPGRVRNPDISHLELSLSNASKTYNTDFYFTENASLGLDPGYDSETFGGSVPEFSIYSHLVDENSGNNMAIQSLSDSDISDVIIPLGINANQGEQINISISQSTLPASAEVYLEDNVQNTSTLLTENDFILTPATDLNGTGRFFLRFSDASLSVDELDYNDTIQVYATTNPKSLYILGYLNSQTSVKIYDMQGRLVMNTSLNTSNNKNEIDLSNLVSGIYTVSLINESVYKTKKIIVR</sequence>
<protein>
    <recommendedName>
        <fullName evidence="3">Secretion system C-terminal sorting domain-containing protein</fullName>
    </recommendedName>
</protein>
<dbReference type="Proteomes" id="UP000236641">
    <property type="component" value="Unassembled WGS sequence"/>
</dbReference>
<evidence type="ECO:0000313" key="5">
    <source>
        <dbReference type="Proteomes" id="UP000236641"/>
    </source>
</evidence>
<keyword evidence="5" id="KW-1185">Reference proteome</keyword>
<accession>A0A2K1DZ59</accession>
<dbReference type="EMBL" id="POWF01000003">
    <property type="protein sequence ID" value="PNQ73294.1"/>
    <property type="molecule type" value="Genomic_DNA"/>
</dbReference>